<protein>
    <submittedName>
        <fullName evidence="2">Uncharacterized protein</fullName>
    </submittedName>
</protein>
<keyword evidence="3" id="KW-1185">Reference proteome</keyword>
<dbReference type="EMBL" id="JAYKBW010000007">
    <property type="protein sequence ID" value="MEB3075119.1"/>
    <property type="molecule type" value="Genomic_DNA"/>
</dbReference>
<organism evidence="2 3">
    <name type="scientific">Capnocytophaga gingivalis</name>
    <dbReference type="NCBI Taxonomy" id="1017"/>
    <lineage>
        <taxon>Bacteria</taxon>
        <taxon>Pseudomonadati</taxon>
        <taxon>Bacteroidota</taxon>
        <taxon>Flavobacteriia</taxon>
        <taxon>Flavobacteriales</taxon>
        <taxon>Flavobacteriaceae</taxon>
        <taxon>Capnocytophaga</taxon>
    </lineage>
</organism>
<comment type="caution">
    <text evidence="2">The sequence shown here is derived from an EMBL/GenBank/DDBJ whole genome shotgun (WGS) entry which is preliminary data.</text>
</comment>
<name>A0ABU5Z853_9FLAO</name>
<proteinExistence type="predicted"/>
<dbReference type="Proteomes" id="UP001311730">
    <property type="component" value="Unassembled WGS sequence"/>
</dbReference>
<sequence>MNLLDHESQLPEKLRETILSSYRKVLPYLGYNSCLNIREFEEVIEAIAIDIPQVTKKEIVDVVIAYKEEYYEYNEDDRERIANEAKGQYRYEIDSTVFEGIDFVMSAYIEDNNLIYIGIKQTADANGKEVFTIAYKQEGNDKRLSQTMQRIARKTYASFEEVFVRISTIENWVYNIGLCFVERCYIPCVCQEIVEALNSGQVLPKYFLKNRKNLEDLLGIKFLYTYLPLEGVEEIQITALVDTTVYEYGDYYDREGFCQYNDFHKKPYQEHVVQTRAKKVWPKEIETNFSIKGKLEVSGNTVIIRSIYDDIVRIFPMDKFYIKAEPIFDAKMNWSIYNWQQEAAIIKEVDTDEIEEKYREYEISKRGILESYGSYLEDCNLLNKRQPREDRNNAIEDIYESLVCQGVLQWDKEKIKRIVEGDETIDDDEEDEFEDDGDSIL</sequence>
<reference evidence="2 3" key="1">
    <citation type="submission" date="2023-12" db="EMBL/GenBank/DDBJ databases">
        <title>Genomic sequences of Capnocytophaga and Parvimonas strains.</title>
        <authorList>
            <person name="Watt R.M."/>
            <person name="Wang M."/>
            <person name="Yang T."/>
            <person name="Tong W.M."/>
        </authorList>
    </citation>
    <scope>NUCLEOTIDE SEQUENCE [LARGE SCALE GENOMIC DNA]</scope>
    <source>
        <strain evidence="2 3">CCUG 13096</strain>
    </source>
</reference>
<gene>
    <name evidence="2" type="ORF">VJJ08_07395</name>
</gene>
<accession>A0ABU5Z853</accession>
<evidence type="ECO:0000313" key="2">
    <source>
        <dbReference type="EMBL" id="MEB3075119.1"/>
    </source>
</evidence>
<evidence type="ECO:0000256" key="1">
    <source>
        <dbReference type="SAM" id="MobiDB-lite"/>
    </source>
</evidence>
<feature type="region of interest" description="Disordered" evidence="1">
    <location>
        <begin position="421"/>
        <end position="441"/>
    </location>
</feature>
<evidence type="ECO:0000313" key="3">
    <source>
        <dbReference type="Proteomes" id="UP001311730"/>
    </source>
</evidence>
<dbReference type="RefSeq" id="WP_323983389.1">
    <property type="nucleotide sequence ID" value="NZ_JAYKBW010000007.1"/>
</dbReference>